<protein>
    <submittedName>
        <fullName evidence="2">Uncharacterized protein</fullName>
    </submittedName>
</protein>
<sequence length="242" mass="27580">MATLNVNIPRFYCYLRKEFLYDGSAHHNEFIQVCVFGVSSISGRALGFHVLTDNGAVIWRLPINALCHKINASSMPVDYLQFWDCFSYEITCTKFDRLAESRVKVHLKDGAWEGGQYMFTLDWYGNEDSEEAGEGGHKCAHIIALDNGNFGAQPNNRLQWFCPAFVTPFKEKPDYITNTRVWKVEREQETSTGYFYDSNQMHSQEQVNLYAKGSRTQADLSKNQTSCNGTQHISVTPALTED</sequence>
<name>A0A8J7DIJ6_DESMC</name>
<reference evidence="2" key="1">
    <citation type="submission" date="2020-10" db="EMBL/GenBank/DDBJ databases">
        <authorList>
            <person name="Castelo-Branco R."/>
            <person name="Eusebio N."/>
            <person name="Adriana R."/>
            <person name="Vieira A."/>
            <person name="Brugerolle De Fraissinette N."/>
            <person name="Rezende De Castro R."/>
            <person name="Schneider M.P."/>
            <person name="Vasconcelos V."/>
            <person name="Leao P.N."/>
        </authorList>
    </citation>
    <scope>NUCLEOTIDE SEQUENCE</scope>
    <source>
        <strain evidence="2">LEGE 12446</strain>
    </source>
</reference>
<feature type="compositionally biased region" description="Polar residues" evidence="1">
    <location>
        <begin position="220"/>
        <end position="234"/>
    </location>
</feature>
<evidence type="ECO:0000313" key="3">
    <source>
        <dbReference type="Proteomes" id="UP000622533"/>
    </source>
</evidence>
<dbReference type="EMBL" id="JADEXS010000499">
    <property type="protein sequence ID" value="MBE9025889.1"/>
    <property type="molecule type" value="Genomic_DNA"/>
</dbReference>
<organism evidence="2 3">
    <name type="scientific">Desmonostoc muscorum LEGE 12446</name>
    <dbReference type="NCBI Taxonomy" id="1828758"/>
    <lineage>
        <taxon>Bacteria</taxon>
        <taxon>Bacillati</taxon>
        <taxon>Cyanobacteriota</taxon>
        <taxon>Cyanophyceae</taxon>
        <taxon>Nostocales</taxon>
        <taxon>Nostocaceae</taxon>
        <taxon>Desmonostoc</taxon>
    </lineage>
</organism>
<accession>A0A8J7DIJ6</accession>
<evidence type="ECO:0000313" key="2">
    <source>
        <dbReference type="EMBL" id="MBE9025889.1"/>
    </source>
</evidence>
<keyword evidence="3" id="KW-1185">Reference proteome</keyword>
<proteinExistence type="predicted"/>
<feature type="region of interest" description="Disordered" evidence="1">
    <location>
        <begin position="220"/>
        <end position="242"/>
    </location>
</feature>
<dbReference type="AlphaFoldDB" id="A0A8J7DIJ6"/>
<gene>
    <name evidence="2" type="ORF">IQ276_26770</name>
</gene>
<dbReference type="Proteomes" id="UP000622533">
    <property type="component" value="Unassembled WGS sequence"/>
</dbReference>
<comment type="caution">
    <text evidence="2">The sequence shown here is derived from an EMBL/GenBank/DDBJ whole genome shotgun (WGS) entry which is preliminary data.</text>
</comment>
<dbReference type="RefSeq" id="WP_193921264.1">
    <property type="nucleotide sequence ID" value="NZ_JADEXS020000001.1"/>
</dbReference>
<evidence type="ECO:0000256" key="1">
    <source>
        <dbReference type="SAM" id="MobiDB-lite"/>
    </source>
</evidence>